<evidence type="ECO:0000259" key="2">
    <source>
        <dbReference type="Pfam" id="PF01471"/>
    </source>
</evidence>
<dbReference type="InterPro" id="IPR011970">
    <property type="entry name" value="MltB_2"/>
</dbReference>
<dbReference type="PANTHER" id="PTHR30163:SF8">
    <property type="entry name" value="LYTIC MUREIN TRANSGLYCOSYLASE"/>
    <property type="match status" value="1"/>
</dbReference>
<dbReference type="AlphaFoldDB" id="F2IVI3"/>
<feature type="domain" description="Peptidoglycan binding-like" evidence="2">
    <location>
        <begin position="360"/>
        <end position="404"/>
    </location>
</feature>
<feature type="chain" id="PRO_5003278727" evidence="1">
    <location>
        <begin position="29"/>
        <end position="408"/>
    </location>
</feature>
<dbReference type="RefSeq" id="WP_013654999.1">
    <property type="nucleotide sequence ID" value="NC_015259.1"/>
</dbReference>
<name>F2IVI3_POLGS</name>
<dbReference type="InterPro" id="IPR031304">
    <property type="entry name" value="SLT_2"/>
</dbReference>
<dbReference type="KEGG" id="pgv:SL003B_4284"/>
<evidence type="ECO:0000256" key="1">
    <source>
        <dbReference type="SAM" id="SignalP"/>
    </source>
</evidence>
<dbReference type="eggNOG" id="COG2951">
    <property type="taxonomic scope" value="Bacteria"/>
</dbReference>
<dbReference type="SUPFAM" id="SSF47090">
    <property type="entry name" value="PGBD-like"/>
    <property type="match status" value="1"/>
</dbReference>
<dbReference type="Gene3D" id="1.10.101.10">
    <property type="entry name" value="PGBD-like superfamily/PGBD"/>
    <property type="match status" value="1"/>
</dbReference>
<dbReference type="Gene3D" id="1.10.530.10">
    <property type="match status" value="1"/>
</dbReference>
<dbReference type="eggNOG" id="COG3409">
    <property type="taxonomic scope" value="Bacteria"/>
</dbReference>
<dbReference type="InterPro" id="IPR043426">
    <property type="entry name" value="MltB-like"/>
</dbReference>
<dbReference type="InterPro" id="IPR036365">
    <property type="entry name" value="PGBD-like_sf"/>
</dbReference>
<reference evidence="4 5" key="1">
    <citation type="journal article" date="2011" name="J. Bacteriol.">
        <title>Complete genome sequence of Polymorphum gilvum SL003B-26A1T, a crude oil-degrading bacterium from oil-polluted saline soil.</title>
        <authorList>
            <person name="Li S.G."/>
            <person name="Tang Y.Q."/>
            <person name="Nie Y."/>
            <person name="Cai M."/>
            <person name="Wu X.L."/>
        </authorList>
    </citation>
    <scope>NUCLEOTIDE SEQUENCE [LARGE SCALE GENOMIC DNA]</scope>
    <source>
        <strain evidence="5">LMG 25793 / CGMCC 1.9160 / SL003B-26A1</strain>
    </source>
</reference>
<evidence type="ECO:0000313" key="4">
    <source>
        <dbReference type="EMBL" id="ADZ72701.1"/>
    </source>
</evidence>
<feature type="domain" description="Transglycosylase SLT" evidence="3">
    <location>
        <begin position="39"/>
        <end position="340"/>
    </location>
</feature>
<dbReference type="InterPro" id="IPR036366">
    <property type="entry name" value="PGBDSf"/>
</dbReference>
<dbReference type="HOGENOM" id="CLU_035402_0_0_5"/>
<dbReference type="Gene3D" id="1.10.8.350">
    <property type="entry name" value="Bacterial muramidase"/>
    <property type="match status" value="1"/>
</dbReference>
<sequence length="408" mass="44952">MRITGKGKAAMRRAILLLALAVSAPVQAGPYDSAFQEFLNRKVVPEAKRAGVSDAVLARELAGLTPATDLPGLGRPDRPEAPPEINFQAEFRPPAGYFSDSQFDALVAGGRRLLATHEKTLDAIERRYGVPRRIILAVWARESGYGAARIPHDAVRVLATRAFMGSQRRAFFFSELIDSLKILQTGEIPRARLKSSWGGAMGQPQFLPSSYLKYAVDFDGDGRRDIWDSPSDTMASIAHYLQRHGWVSGRDWGYEVIVPAGISCSREGPDRRQPFADFVREGIVRVREKPFPAHELPLPGNILMPAGRYGPAFLATENFYVLKAYNESDVYALFVGHLADRYGNNTGFVAPWRPVKHVSRGAVRDLQLRLERAGHDVGGADGLIGFKTRRSIGRAQEAAGLPATCWID</sequence>
<dbReference type="Pfam" id="PF13406">
    <property type="entry name" value="SLT_2"/>
    <property type="match status" value="1"/>
</dbReference>
<dbReference type="CDD" id="cd13399">
    <property type="entry name" value="Slt35-like"/>
    <property type="match status" value="1"/>
</dbReference>
<keyword evidence="5" id="KW-1185">Reference proteome</keyword>
<organism evidence="4 5">
    <name type="scientific">Polymorphum gilvum (strain LMG 25793 / CGMCC 1.9160 / SL003B-26A1)</name>
    <dbReference type="NCBI Taxonomy" id="991905"/>
    <lineage>
        <taxon>Bacteria</taxon>
        <taxon>Pseudomonadati</taxon>
        <taxon>Pseudomonadota</taxon>
        <taxon>Alphaproteobacteria</taxon>
        <taxon>Rhodobacterales</taxon>
        <taxon>Paracoccaceae</taxon>
        <taxon>Polymorphum</taxon>
    </lineage>
</organism>
<evidence type="ECO:0000313" key="5">
    <source>
        <dbReference type="Proteomes" id="UP000008130"/>
    </source>
</evidence>
<keyword evidence="1" id="KW-0732">Signal</keyword>
<proteinExistence type="predicted"/>
<dbReference type="GO" id="GO:0008933">
    <property type="term" value="F:peptidoglycan lytic transglycosylase activity"/>
    <property type="evidence" value="ECO:0007669"/>
    <property type="project" value="TreeGrafter"/>
</dbReference>
<protein>
    <submittedName>
        <fullName evidence="4">Lytic murein transglycosylase subfamily</fullName>
    </submittedName>
</protein>
<dbReference type="PATRIC" id="fig|991905.3.peg.4417"/>
<dbReference type="GO" id="GO:0009253">
    <property type="term" value="P:peptidoglycan catabolic process"/>
    <property type="evidence" value="ECO:0007669"/>
    <property type="project" value="TreeGrafter"/>
</dbReference>
<dbReference type="EMBL" id="CP002568">
    <property type="protein sequence ID" value="ADZ72701.1"/>
    <property type="molecule type" value="Genomic_DNA"/>
</dbReference>
<evidence type="ECO:0000259" key="3">
    <source>
        <dbReference type="Pfam" id="PF13406"/>
    </source>
</evidence>
<dbReference type="PANTHER" id="PTHR30163">
    <property type="entry name" value="MEMBRANE-BOUND LYTIC MUREIN TRANSGLYCOSYLASE B"/>
    <property type="match status" value="1"/>
</dbReference>
<accession>F2IVI3</accession>
<dbReference type="NCBIfam" id="TIGR02283">
    <property type="entry name" value="MltB_2"/>
    <property type="match status" value="1"/>
</dbReference>
<dbReference type="Proteomes" id="UP000008130">
    <property type="component" value="Chromosome"/>
</dbReference>
<gene>
    <name evidence="4" type="primary">mltB</name>
    <name evidence="4" type="ordered locus">SL003B_4284</name>
</gene>
<feature type="signal peptide" evidence="1">
    <location>
        <begin position="1"/>
        <end position="28"/>
    </location>
</feature>
<dbReference type="InterPro" id="IPR002477">
    <property type="entry name" value="Peptidoglycan-bd-like"/>
</dbReference>
<dbReference type="InterPro" id="IPR023346">
    <property type="entry name" value="Lysozyme-like_dom_sf"/>
</dbReference>
<dbReference type="Pfam" id="PF01471">
    <property type="entry name" value="PG_binding_1"/>
    <property type="match status" value="1"/>
</dbReference>
<dbReference type="SUPFAM" id="SSF53955">
    <property type="entry name" value="Lysozyme-like"/>
    <property type="match status" value="1"/>
</dbReference>